<dbReference type="EMBL" id="BMAO01017642">
    <property type="protein sequence ID" value="GFR17321.1"/>
    <property type="molecule type" value="Genomic_DNA"/>
</dbReference>
<accession>A0A8X6LNN6</accession>
<protein>
    <submittedName>
        <fullName evidence="2">Uncharacterized protein</fullName>
    </submittedName>
</protein>
<reference evidence="2" key="1">
    <citation type="submission" date="2020-07" db="EMBL/GenBank/DDBJ databases">
        <title>Multicomponent nature underlies the extraordinary mechanical properties of spider dragline silk.</title>
        <authorList>
            <person name="Kono N."/>
            <person name="Nakamura H."/>
            <person name="Mori M."/>
            <person name="Yoshida Y."/>
            <person name="Ohtoshi R."/>
            <person name="Malay A.D."/>
            <person name="Moran D.A.P."/>
            <person name="Tomita M."/>
            <person name="Numata K."/>
            <person name="Arakawa K."/>
        </authorList>
    </citation>
    <scope>NUCLEOTIDE SEQUENCE</scope>
</reference>
<keyword evidence="3" id="KW-1185">Reference proteome</keyword>
<evidence type="ECO:0000313" key="2">
    <source>
        <dbReference type="EMBL" id="GFR17321.1"/>
    </source>
</evidence>
<name>A0A8X6LNN6_TRICU</name>
<evidence type="ECO:0000256" key="1">
    <source>
        <dbReference type="SAM" id="MobiDB-lite"/>
    </source>
</evidence>
<dbReference type="AlphaFoldDB" id="A0A8X6LNN6"/>
<evidence type="ECO:0000313" key="3">
    <source>
        <dbReference type="Proteomes" id="UP000887116"/>
    </source>
</evidence>
<feature type="region of interest" description="Disordered" evidence="1">
    <location>
        <begin position="78"/>
        <end position="112"/>
    </location>
</feature>
<gene>
    <name evidence="2" type="ORF">TNCT_672721</name>
</gene>
<dbReference type="OrthoDB" id="6437904at2759"/>
<proteinExistence type="predicted"/>
<dbReference type="Proteomes" id="UP000887116">
    <property type="component" value="Unassembled WGS sequence"/>
</dbReference>
<organism evidence="2 3">
    <name type="scientific">Trichonephila clavata</name>
    <name type="common">Joro spider</name>
    <name type="synonym">Nephila clavata</name>
    <dbReference type="NCBI Taxonomy" id="2740835"/>
    <lineage>
        <taxon>Eukaryota</taxon>
        <taxon>Metazoa</taxon>
        <taxon>Ecdysozoa</taxon>
        <taxon>Arthropoda</taxon>
        <taxon>Chelicerata</taxon>
        <taxon>Arachnida</taxon>
        <taxon>Araneae</taxon>
        <taxon>Araneomorphae</taxon>
        <taxon>Entelegynae</taxon>
        <taxon>Araneoidea</taxon>
        <taxon>Nephilidae</taxon>
        <taxon>Trichonephila</taxon>
    </lineage>
</organism>
<comment type="caution">
    <text evidence="2">The sequence shown here is derived from an EMBL/GenBank/DDBJ whole genome shotgun (WGS) entry which is preliminary data.</text>
</comment>
<sequence length="112" mass="13451">MSNVLTVSGTESFHALFKNQKYYDNRPKNKHLHKSHLTAKTGYNLRSQESRKICIPSTRSEASKVLLLKKKAEEKKKLREQRMKLTQERRERLEKERREKLRRSESRRNKAI</sequence>